<dbReference type="SUPFAM" id="SSF56496">
    <property type="entry name" value="Fibrinogen C-terminal domain-like"/>
    <property type="match status" value="1"/>
</dbReference>
<evidence type="ECO:0000313" key="6">
    <source>
        <dbReference type="EMBL" id="KAK2560036.1"/>
    </source>
</evidence>
<feature type="domain" description="Fibrinogen C-terminal" evidence="5">
    <location>
        <begin position="21"/>
        <end position="76"/>
    </location>
</feature>
<proteinExistence type="predicted"/>
<dbReference type="NCBIfam" id="NF040941">
    <property type="entry name" value="GGGWT_bact"/>
    <property type="match status" value="1"/>
</dbReference>
<keyword evidence="3" id="KW-0176">Collagen</keyword>
<dbReference type="InterPro" id="IPR036056">
    <property type="entry name" value="Fibrinogen-like_C"/>
</dbReference>
<dbReference type="InterPro" id="IPR002181">
    <property type="entry name" value="Fibrinogen_a/b/g_C_dom"/>
</dbReference>
<comment type="caution">
    <text evidence="6">The sequence shown here is derived from an EMBL/GenBank/DDBJ whole genome shotgun (WGS) entry which is preliminary data.</text>
</comment>
<dbReference type="PROSITE" id="PS51406">
    <property type="entry name" value="FIBRINOGEN_C_2"/>
    <property type="match status" value="1"/>
</dbReference>
<dbReference type="GO" id="GO:0005201">
    <property type="term" value="F:extracellular matrix structural constituent"/>
    <property type="evidence" value="ECO:0007669"/>
    <property type="project" value="InterPro"/>
</dbReference>
<organism evidence="6 7">
    <name type="scientific">Acropora cervicornis</name>
    <name type="common">Staghorn coral</name>
    <dbReference type="NCBI Taxonomy" id="6130"/>
    <lineage>
        <taxon>Eukaryota</taxon>
        <taxon>Metazoa</taxon>
        <taxon>Cnidaria</taxon>
        <taxon>Anthozoa</taxon>
        <taxon>Hexacorallia</taxon>
        <taxon>Scleractinia</taxon>
        <taxon>Astrocoeniina</taxon>
        <taxon>Acroporidae</taxon>
        <taxon>Acropora</taxon>
    </lineage>
</organism>
<sequence>MNSALQLIFVLALLSQFYFTHACQDALKSCKEIRDVGASTGDGEYWIDPANNGTHLTVFCDMKTDGENKLLPLGRK</sequence>
<evidence type="ECO:0000256" key="4">
    <source>
        <dbReference type="SAM" id="SignalP"/>
    </source>
</evidence>
<dbReference type="GO" id="GO:0005576">
    <property type="term" value="C:extracellular region"/>
    <property type="evidence" value="ECO:0007669"/>
    <property type="project" value="UniProtKB-SubCell"/>
</dbReference>
<feature type="chain" id="PRO_5042124872" description="Fibrinogen C-terminal domain-containing protein" evidence="4">
    <location>
        <begin position="23"/>
        <end position="76"/>
    </location>
</feature>
<evidence type="ECO:0000256" key="2">
    <source>
        <dbReference type="ARBA" id="ARBA00022525"/>
    </source>
</evidence>
<comment type="subcellular location">
    <subcellularLocation>
        <location evidence="1">Secreted</location>
    </subcellularLocation>
</comment>
<dbReference type="InterPro" id="IPR000885">
    <property type="entry name" value="Fib_collagen_C"/>
</dbReference>
<evidence type="ECO:0000256" key="1">
    <source>
        <dbReference type="ARBA" id="ARBA00004613"/>
    </source>
</evidence>
<evidence type="ECO:0000256" key="3">
    <source>
        <dbReference type="ARBA" id="ARBA00023119"/>
    </source>
</evidence>
<dbReference type="AlphaFoldDB" id="A0AAD9QEW3"/>
<keyword evidence="4" id="KW-0732">Signal</keyword>
<dbReference type="Proteomes" id="UP001249851">
    <property type="component" value="Unassembled WGS sequence"/>
</dbReference>
<dbReference type="Pfam" id="PF01410">
    <property type="entry name" value="COLFI"/>
    <property type="match status" value="1"/>
</dbReference>
<dbReference type="Gene3D" id="2.60.120.1000">
    <property type="match status" value="1"/>
</dbReference>
<evidence type="ECO:0000313" key="7">
    <source>
        <dbReference type="Proteomes" id="UP001249851"/>
    </source>
</evidence>
<gene>
    <name evidence="6" type="ORF">P5673_016983</name>
</gene>
<keyword evidence="7" id="KW-1185">Reference proteome</keyword>
<feature type="signal peptide" evidence="4">
    <location>
        <begin position="1"/>
        <end position="22"/>
    </location>
</feature>
<name>A0AAD9QEW3_ACRCE</name>
<protein>
    <recommendedName>
        <fullName evidence="5">Fibrinogen C-terminal domain-containing protein</fullName>
    </recommendedName>
</protein>
<dbReference type="GO" id="GO:0005581">
    <property type="term" value="C:collagen trimer"/>
    <property type="evidence" value="ECO:0007669"/>
    <property type="project" value="UniProtKB-KW"/>
</dbReference>
<evidence type="ECO:0000259" key="5">
    <source>
        <dbReference type="PROSITE" id="PS51406"/>
    </source>
</evidence>
<reference evidence="6" key="2">
    <citation type="journal article" date="2023" name="Science">
        <title>Genomic signatures of disease resistance in endangered staghorn corals.</title>
        <authorList>
            <person name="Vollmer S.V."/>
            <person name="Selwyn J.D."/>
            <person name="Despard B.A."/>
            <person name="Roesel C.L."/>
        </authorList>
    </citation>
    <scope>NUCLEOTIDE SEQUENCE</scope>
    <source>
        <strain evidence="6">K2</strain>
    </source>
</reference>
<dbReference type="EMBL" id="JARQWQ010000037">
    <property type="protein sequence ID" value="KAK2560036.1"/>
    <property type="molecule type" value="Genomic_DNA"/>
</dbReference>
<accession>A0AAD9QEW3</accession>
<reference evidence="6" key="1">
    <citation type="journal article" date="2023" name="G3 (Bethesda)">
        <title>Whole genome assembly and annotation of the endangered Caribbean coral Acropora cervicornis.</title>
        <authorList>
            <person name="Selwyn J.D."/>
            <person name="Vollmer S.V."/>
        </authorList>
    </citation>
    <scope>NUCLEOTIDE SEQUENCE</scope>
    <source>
        <strain evidence="6">K2</strain>
    </source>
</reference>
<keyword evidence="2" id="KW-0964">Secreted</keyword>